<feature type="region of interest" description="Disordered" evidence="1">
    <location>
        <begin position="152"/>
        <end position="172"/>
    </location>
</feature>
<feature type="transmembrane region" description="Helical" evidence="2">
    <location>
        <begin position="28"/>
        <end position="49"/>
    </location>
</feature>
<dbReference type="EMBL" id="JBHMBW010000026">
    <property type="protein sequence ID" value="MFB9626860.1"/>
    <property type="molecule type" value="Genomic_DNA"/>
</dbReference>
<feature type="transmembrane region" description="Helical" evidence="2">
    <location>
        <begin position="61"/>
        <end position="84"/>
    </location>
</feature>
<keyword evidence="2" id="KW-0472">Membrane</keyword>
<feature type="transmembrane region" description="Helical" evidence="2">
    <location>
        <begin position="96"/>
        <end position="113"/>
    </location>
</feature>
<dbReference type="Proteomes" id="UP001589532">
    <property type="component" value="Unassembled WGS sequence"/>
</dbReference>
<evidence type="ECO:0000313" key="4">
    <source>
        <dbReference type="Proteomes" id="UP001589532"/>
    </source>
</evidence>
<comment type="caution">
    <text evidence="3">The sequence shown here is derived from an EMBL/GenBank/DDBJ whole genome shotgun (WGS) entry which is preliminary data.</text>
</comment>
<protein>
    <recommendedName>
        <fullName evidence="5">DUF2637 domain-containing protein</fullName>
    </recommendedName>
</protein>
<keyword evidence="2" id="KW-1133">Transmembrane helix</keyword>
<organism evidence="3 4">
    <name type="scientific">Nonomuraea helvata</name>
    <dbReference type="NCBI Taxonomy" id="37484"/>
    <lineage>
        <taxon>Bacteria</taxon>
        <taxon>Bacillati</taxon>
        <taxon>Actinomycetota</taxon>
        <taxon>Actinomycetes</taxon>
        <taxon>Streptosporangiales</taxon>
        <taxon>Streptosporangiaceae</taxon>
        <taxon>Nonomuraea</taxon>
    </lineage>
</organism>
<gene>
    <name evidence="3" type="ORF">ACFFSA_27560</name>
</gene>
<reference evidence="3 4" key="1">
    <citation type="submission" date="2024-09" db="EMBL/GenBank/DDBJ databases">
        <authorList>
            <person name="Sun Q."/>
            <person name="Mori K."/>
        </authorList>
    </citation>
    <scope>NUCLEOTIDE SEQUENCE [LARGE SCALE GENOMIC DNA]</scope>
    <source>
        <strain evidence="3 4">JCM 3143</strain>
    </source>
</reference>
<evidence type="ECO:0000313" key="3">
    <source>
        <dbReference type="EMBL" id="MFB9626860.1"/>
    </source>
</evidence>
<dbReference type="RefSeq" id="WP_344998015.1">
    <property type="nucleotide sequence ID" value="NZ_BAAAXV010000009.1"/>
</dbReference>
<sequence>MAMQTPSPDSDSPARRVSTSEEAFTRRIVTATMLTIAALTFAFSFGNVWSLGLRLGVAPWLAPLIGPAVDLSVIGLIVGVRHLALCGVRAAELRPARLLLAFSGLATLALNIAEPIAGGLYGKAAFDAVAPLLLIGWSEVGPGLLGRLQQFRRSTESGSPSPDPNAAPVGQQSDHDLVEEALRIDAEHRARTAGRPVSAETLRRELRISSARARLLAKSVRQ</sequence>
<feature type="transmembrane region" description="Helical" evidence="2">
    <location>
        <begin position="125"/>
        <end position="145"/>
    </location>
</feature>
<name>A0ABV5S5A7_9ACTN</name>
<evidence type="ECO:0008006" key="5">
    <source>
        <dbReference type="Google" id="ProtNLM"/>
    </source>
</evidence>
<evidence type="ECO:0000256" key="1">
    <source>
        <dbReference type="SAM" id="MobiDB-lite"/>
    </source>
</evidence>
<keyword evidence="4" id="KW-1185">Reference proteome</keyword>
<evidence type="ECO:0000256" key="2">
    <source>
        <dbReference type="SAM" id="Phobius"/>
    </source>
</evidence>
<keyword evidence="2" id="KW-0812">Transmembrane</keyword>
<proteinExistence type="predicted"/>
<accession>A0ABV5S5A7</accession>